<evidence type="ECO:0000313" key="3">
    <source>
        <dbReference type="Proteomes" id="UP000672097"/>
    </source>
</evidence>
<dbReference type="RefSeq" id="WP_210805690.1">
    <property type="nucleotide sequence ID" value="NZ_JAGQDG010000001.1"/>
</dbReference>
<dbReference type="Proteomes" id="UP000672097">
    <property type="component" value="Unassembled WGS sequence"/>
</dbReference>
<evidence type="ECO:0000256" key="1">
    <source>
        <dbReference type="SAM" id="SignalP"/>
    </source>
</evidence>
<organism evidence="2 3">
    <name type="scientific">Ideonella paludis</name>
    <dbReference type="NCBI Taxonomy" id="1233411"/>
    <lineage>
        <taxon>Bacteria</taxon>
        <taxon>Pseudomonadati</taxon>
        <taxon>Pseudomonadota</taxon>
        <taxon>Betaproteobacteria</taxon>
        <taxon>Burkholderiales</taxon>
        <taxon>Sphaerotilaceae</taxon>
        <taxon>Ideonella</taxon>
    </lineage>
</organism>
<feature type="chain" id="PRO_5046582101" evidence="1">
    <location>
        <begin position="23"/>
        <end position="191"/>
    </location>
</feature>
<comment type="caution">
    <text evidence="2">The sequence shown here is derived from an EMBL/GenBank/DDBJ whole genome shotgun (WGS) entry which is preliminary data.</text>
</comment>
<name>A0ABS5DSJ3_9BURK</name>
<accession>A0ABS5DSJ3</accession>
<dbReference type="EMBL" id="JAGQDG010000001">
    <property type="protein sequence ID" value="MBQ0934119.1"/>
    <property type="molecule type" value="Genomic_DNA"/>
</dbReference>
<proteinExistence type="predicted"/>
<evidence type="ECO:0000313" key="2">
    <source>
        <dbReference type="EMBL" id="MBQ0934119.1"/>
    </source>
</evidence>
<reference evidence="2 3" key="1">
    <citation type="submission" date="2021-04" db="EMBL/GenBank/DDBJ databases">
        <title>The genome sequence of type strain Ideonella paludis KCTC 32238.</title>
        <authorList>
            <person name="Liu Y."/>
        </authorList>
    </citation>
    <scope>NUCLEOTIDE SEQUENCE [LARGE SCALE GENOMIC DNA]</scope>
    <source>
        <strain evidence="2 3">KCTC 32238</strain>
    </source>
</reference>
<keyword evidence="3" id="KW-1185">Reference proteome</keyword>
<protein>
    <submittedName>
        <fullName evidence="2">Uncharacterized protein</fullName>
    </submittedName>
</protein>
<gene>
    <name evidence="2" type="ORF">KAK11_02180</name>
</gene>
<feature type="signal peptide" evidence="1">
    <location>
        <begin position="1"/>
        <end position="22"/>
    </location>
</feature>
<keyword evidence="1" id="KW-0732">Signal</keyword>
<sequence length="191" mass="19908">MRCLTLFILCCCCWGAPRSLLAQTATAPAVQRFGLVLLQPDAQMQERVQNMDAMASYLKAVEAAVARVTAQAGWAPNAGFVVLVVRPGPEARVWWDGQQPLPAAQQQALVAAVAALQPFVVRRGPVVVALKLGWGGAPEPQRRAPAPPEWKAVAQAAGRALPLEDLVAAAWPSAPFQSASAASAAAAGSAP</sequence>